<dbReference type="AlphaFoldDB" id="A0A844KEW0"/>
<organism evidence="7 8">
    <name type="scientific">Mediterraneibacter faecis</name>
    <dbReference type="NCBI Taxonomy" id="592978"/>
    <lineage>
        <taxon>Bacteria</taxon>
        <taxon>Bacillati</taxon>
        <taxon>Bacillota</taxon>
        <taxon>Clostridia</taxon>
        <taxon>Lachnospirales</taxon>
        <taxon>Lachnospiraceae</taxon>
        <taxon>Mediterraneibacter</taxon>
    </lineage>
</organism>
<evidence type="ECO:0000313" key="7">
    <source>
        <dbReference type="EMBL" id="MTR77209.1"/>
    </source>
</evidence>
<dbReference type="GO" id="GO:0016020">
    <property type="term" value="C:membrane"/>
    <property type="evidence" value="ECO:0007669"/>
    <property type="project" value="UniProtKB-SubCell"/>
</dbReference>
<accession>A0A844KEW0</accession>
<evidence type="ECO:0000259" key="6">
    <source>
        <dbReference type="Pfam" id="PF04138"/>
    </source>
</evidence>
<dbReference type="Pfam" id="PF04138">
    <property type="entry name" value="GtrA_DPMS_TM"/>
    <property type="match status" value="1"/>
</dbReference>
<evidence type="ECO:0000256" key="3">
    <source>
        <dbReference type="ARBA" id="ARBA00022989"/>
    </source>
</evidence>
<keyword evidence="2 5" id="KW-0812">Transmembrane</keyword>
<protein>
    <recommendedName>
        <fullName evidence="6">GtrA/DPMS transmembrane domain-containing protein</fullName>
    </recommendedName>
</protein>
<feature type="transmembrane region" description="Helical" evidence="5">
    <location>
        <begin position="118"/>
        <end position="146"/>
    </location>
</feature>
<evidence type="ECO:0000256" key="5">
    <source>
        <dbReference type="SAM" id="Phobius"/>
    </source>
</evidence>
<keyword evidence="4 5" id="KW-0472">Membrane</keyword>
<dbReference type="EMBL" id="WNAF01000007">
    <property type="protein sequence ID" value="MTR77209.1"/>
    <property type="molecule type" value="Genomic_DNA"/>
</dbReference>
<proteinExistence type="predicted"/>
<gene>
    <name evidence="7" type="ORF">GMD21_11115</name>
</gene>
<comment type="caution">
    <text evidence="7">The sequence shown here is derived from an EMBL/GenBank/DDBJ whole genome shotgun (WGS) entry which is preliminary data.</text>
</comment>
<name>A0A844KEW0_9FIRM</name>
<dbReference type="InterPro" id="IPR007267">
    <property type="entry name" value="GtrA_DPMS_TM"/>
</dbReference>
<comment type="subcellular location">
    <subcellularLocation>
        <location evidence="1">Membrane</location>
        <topology evidence="1">Multi-pass membrane protein</topology>
    </subcellularLocation>
</comment>
<evidence type="ECO:0000256" key="1">
    <source>
        <dbReference type="ARBA" id="ARBA00004141"/>
    </source>
</evidence>
<feature type="domain" description="GtrA/DPMS transmembrane" evidence="6">
    <location>
        <begin position="84"/>
        <end position="179"/>
    </location>
</feature>
<dbReference type="RefSeq" id="WP_055146475.1">
    <property type="nucleotide sequence ID" value="NZ_WNAF01000007.1"/>
</dbReference>
<dbReference type="Proteomes" id="UP000448177">
    <property type="component" value="Unassembled WGS sequence"/>
</dbReference>
<keyword evidence="3 5" id="KW-1133">Transmembrane helix</keyword>
<evidence type="ECO:0000256" key="2">
    <source>
        <dbReference type="ARBA" id="ARBA00022692"/>
    </source>
</evidence>
<dbReference type="GO" id="GO:0000271">
    <property type="term" value="P:polysaccharide biosynthetic process"/>
    <property type="evidence" value="ECO:0007669"/>
    <property type="project" value="InterPro"/>
</dbReference>
<sequence length="186" mass="21048">MNKLNNIWNRFAEKHPSALKWIREGGLFVIVSNLITVLKYVMLLFLPLAFAGLPNIDFGFPGIDITLFGETFKWNIIGYDAAHGGLPYFCAYMIAMLVGECINFPIQRSFVFRSKGKIWYQAFWYLIAFCIVTCIVNSINCIWVAVAGMFVPGWLYNIGTTVLNGGVSMVVFFFVNKIIFPEGEAK</sequence>
<keyword evidence="8" id="KW-1185">Reference proteome</keyword>
<feature type="transmembrane region" description="Helical" evidence="5">
    <location>
        <begin position="27"/>
        <end position="50"/>
    </location>
</feature>
<evidence type="ECO:0000256" key="4">
    <source>
        <dbReference type="ARBA" id="ARBA00023136"/>
    </source>
</evidence>
<feature type="transmembrane region" description="Helical" evidence="5">
    <location>
        <begin position="86"/>
        <end position="106"/>
    </location>
</feature>
<reference evidence="7 8" key="1">
    <citation type="journal article" date="2019" name="Nat. Med.">
        <title>A library of human gut bacterial isolates paired with longitudinal multiomics data enables mechanistic microbiome research.</title>
        <authorList>
            <person name="Poyet M."/>
            <person name="Groussin M."/>
            <person name="Gibbons S.M."/>
            <person name="Avila-Pacheco J."/>
            <person name="Jiang X."/>
            <person name="Kearney S.M."/>
            <person name="Perrotta A.R."/>
            <person name="Berdy B."/>
            <person name="Zhao S."/>
            <person name="Lieberman T.D."/>
            <person name="Swanson P.K."/>
            <person name="Smith M."/>
            <person name="Roesemann S."/>
            <person name="Alexander J.E."/>
            <person name="Rich S.A."/>
            <person name="Livny J."/>
            <person name="Vlamakis H."/>
            <person name="Clish C."/>
            <person name="Bullock K."/>
            <person name="Deik A."/>
            <person name="Scott J."/>
            <person name="Pierce K.A."/>
            <person name="Xavier R.J."/>
            <person name="Alm E.J."/>
        </authorList>
    </citation>
    <scope>NUCLEOTIDE SEQUENCE [LARGE SCALE GENOMIC DNA]</scope>
    <source>
        <strain evidence="7 8">BIOML-A1</strain>
    </source>
</reference>
<evidence type="ECO:0000313" key="8">
    <source>
        <dbReference type="Proteomes" id="UP000448177"/>
    </source>
</evidence>
<feature type="transmembrane region" description="Helical" evidence="5">
    <location>
        <begin position="158"/>
        <end position="180"/>
    </location>
</feature>